<gene>
    <name evidence="1" type="ORF">NFX39_06245</name>
</gene>
<evidence type="ECO:0000313" key="2">
    <source>
        <dbReference type="Proteomes" id="UP001523234"/>
    </source>
</evidence>
<sequence>MKKEKAVETSSLHGYEVEYPLFNFSFMTNEKRYDLRRQENGAVDKILLQKIFHLSQLTMKNIKLLPREKGVENLSETQIKKALLPAVFVDSGRYAECASGYCVFRLGKSGRVFLKRRKELFYVIAVDTHFDLYKH</sequence>
<reference evidence="1 2" key="1">
    <citation type="submission" date="2022-06" db="EMBL/GenBank/DDBJ databases">
        <title>Fructobacillus taiwanensis sp. nov., isolated from the honeybee.</title>
        <authorList>
            <person name="Chen Y.-S."/>
            <person name="Wang L.-T."/>
            <person name="Lee Y.-S."/>
            <person name="Chang Y.-C."/>
            <person name="Wu H.-C."/>
            <person name="Liao C.-Y."/>
            <person name="Chen W.-H."/>
            <person name="Deng J.-N."/>
            <person name="Wang Y.-H."/>
        </authorList>
    </citation>
    <scope>NUCLEOTIDE SEQUENCE [LARGE SCALE GENOMIC DNA]</scope>
    <source>
        <strain evidence="1 2">W13</strain>
    </source>
</reference>
<evidence type="ECO:0000313" key="1">
    <source>
        <dbReference type="EMBL" id="MCO0832676.1"/>
    </source>
</evidence>
<proteinExistence type="predicted"/>
<dbReference type="EMBL" id="JAMWYK010000010">
    <property type="protein sequence ID" value="MCO0832676.1"/>
    <property type="molecule type" value="Genomic_DNA"/>
</dbReference>
<dbReference type="Proteomes" id="UP001523234">
    <property type="component" value="Unassembled WGS sequence"/>
</dbReference>
<organism evidence="1 2">
    <name type="scientific">Fructobacillus apis</name>
    <dbReference type="NCBI Taxonomy" id="2935017"/>
    <lineage>
        <taxon>Bacteria</taxon>
        <taxon>Bacillati</taxon>
        <taxon>Bacillota</taxon>
        <taxon>Bacilli</taxon>
        <taxon>Lactobacillales</taxon>
        <taxon>Lactobacillaceae</taxon>
        <taxon>Fructobacillus</taxon>
    </lineage>
</organism>
<comment type="caution">
    <text evidence="1">The sequence shown here is derived from an EMBL/GenBank/DDBJ whole genome shotgun (WGS) entry which is preliminary data.</text>
</comment>
<dbReference type="RefSeq" id="WP_252444071.1">
    <property type="nucleotide sequence ID" value="NZ_JAMWYK010000010.1"/>
</dbReference>
<keyword evidence="2" id="KW-1185">Reference proteome</keyword>
<accession>A0ABT0ZRQ2</accession>
<name>A0ABT0ZRQ2_9LACO</name>
<protein>
    <submittedName>
        <fullName evidence="1">Uncharacterized protein</fullName>
    </submittedName>
</protein>